<reference evidence="1 2" key="1">
    <citation type="submission" date="2012-10" db="EMBL/GenBank/DDBJ databases">
        <title>Genome sequence of Vibrio Cholerae HENC-02.</title>
        <authorList>
            <person name="Eppinger M."/>
            <person name="Hasan N.A."/>
            <person name="Sengamalay N."/>
            <person name="Hine E."/>
            <person name="Su Q."/>
            <person name="Daugherty S.C."/>
            <person name="Young S."/>
            <person name="Sadzewicz L."/>
            <person name="Tallon L."/>
            <person name="Cebula T.A."/>
            <person name="Ravel J."/>
            <person name="Colwell R.R."/>
        </authorList>
    </citation>
    <scope>NUCLEOTIDE SEQUENCE [LARGE SCALE GENOMIC DNA]</scope>
    <source>
        <strain evidence="1 2">HENC-02</strain>
    </source>
</reference>
<evidence type="ECO:0000313" key="1">
    <source>
        <dbReference type="EMBL" id="EKM31383.1"/>
    </source>
</evidence>
<organism evidence="1 2">
    <name type="scientific">Vibrio harveyi</name>
    <name type="common">Beneckea harveyi</name>
    <dbReference type="NCBI Taxonomy" id="669"/>
    <lineage>
        <taxon>Bacteria</taxon>
        <taxon>Pseudomonadati</taxon>
        <taxon>Pseudomonadota</taxon>
        <taxon>Gammaproteobacteria</taxon>
        <taxon>Vibrionales</taxon>
        <taxon>Vibrionaceae</taxon>
        <taxon>Vibrio</taxon>
    </lineage>
</organism>
<sequence length="9" mass="1093">MLILIRATY</sequence>
<gene>
    <name evidence="1" type="ORF">VCHENC02_2973A</name>
</gene>
<dbReference type="EMBL" id="AJSR01001214">
    <property type="protein sequence ID" value="EKM31383.1"/>
    <property type="molecule type" value="Genomic_DNA"/>
</dbReference>
<evidence type="ECO:0000313" key="2">
    <source>
        <dbReference type="Proteomes" id="UP000008367"/>
    </source>
</evidence>
<name>A0A454CYB1_VIBHA</name>
<comment type="caution">
    <text evidence="1">The sequence shown here is derived from an EMBL/GenBank/DDBJ whole genome shotgun (WGS) entry which is preliminary data.</text>
</comment>
<feature type="non-terminal residue" evidence="1">
    <location>
        <position position="9"/>
    </location>
</feature>
<protein>
    <submittedName>
        <fullName evidence="1">Uncharacterized protein</fullName>
    </submittedName>
</protein>
<proteinExistence type="predicted"/>
<dbReference type="Proteomes" id="UP000008367">
    <property type="component" value="Unassembled WGS sequence"/>
</dbReference>
<accession>A0A454CYB1</accession>